<evidence type="ECO:0000313" key="4">
    <source>
        <dbReference type="Proteomes" id="UP001521785"/>
    </source>
</evidence>
<dbReference type="Proteomes" id="UP001521785">
    <property type="component" value="Unassembled WGS sequence"/>
</dbReference>
<protein>
    <recommendedName>
        <fullName evidence="2">DNA replication regulator Sld3 C-terminal domain-containing protein</fullName>
    </recommendedName>
</protein>
<reference evidence="3 4" key="1">
    <citation type="submission" date="2024-02" db="EMBL/GenBank/DDBJ databases">
        <title>De novo assembly and annotation of 12 fungi associated with fruit tree decline syndrome in Ontario, Canada.</title>
        <authorList>
            <person name="Sulman M."/>
            <person name="Ellouze W."/>
            <person name="Ilyukhin E."/>
        </authorList>
    </citation>
    <scope>NUCLEOTIDE SEQUENCE [LARGE SCALE GENOMIC DNA]</scope>
    <source>
        <strain evidence="3 4">M42-189</strain>
    </source>
</reference>
<feature type="region of interest" description="Disordered" evidence="1">
    <location>
        <begin position="842"/>
        <end position="862"/>
    </location>
</feature>
<evidence type="ECO:0000259" key="2">
    <source>
        <dbReference type="Pfam" id="PF08639"/>
    </source>
</evidence>
<dbReference type="Pfam" id="PF08639">
    <property type="entry name" value="Sld3_STD"/>
    <property type="match status" value="1"/>
</dbReference>
<feature type="region of interest" description="Disordered" evidence="1">
    <location>
        <begin position="919"/>
        <end position="957"/>
    </location>
</feature>
<feature type="compositionally biased region" description="Basic and acidic residues" evidence="1">
    <location>
        <begin position="745"/>
        <end position="758"/>
    </location>
</feature>
<feature type="region of interest" description="Disordered" evidence="1">
    <location>
        <begin position="344"/>
        <end position="374"/>
    </location>
</feature>
<feature type="compositionally biased region" description="Polar residues" evidence="1">
    <location>
        <begin position="785"/>
        <end position="795"/>
    </location>
</feature>
<dbReference type="PANTHER" id="PTHR28067:SF1">
    <property type="entry name" value="DNA REPLICATION REGULATOR SLD3"/>
    <property type="match status" value="1"/>
</dbReference>
<feature type="domain" description="DNA replication regulator Sld3 C-terminal" evidence="2">
    <location>
        <begin position="267"/>
        <end position="804"/>
    </location>
</feature>
<name>A0ABR3R589_9PLEO</name>
<comment type="caution">
    <text evidence="3">The sequence shown here is derived from an EMBL/GenBank/DDBJ whole genome shotgun (WGS) entry which is preliminary data.</text>
</comment>
<dbReference type="InterPro" id="IPR042511">
    <property type="entry name" value="Sld3"/>
</dbReference>
<dbReference type="InterPro" id="IPR013948">
    <property type="entry name" value="DNA_replication_reg_Sld3_C"/>
</dbReference>
<feature type="compositionally biased region" description="Basic and acidic residues" evidence="1">
    <location>
        <begin position="562"/>
        <end position="572"/>
    </location>
</feature>
<feature type="region of interest" description="Disordered" evidence="1">
    <location>
        <begin position="698"/>
        <end position="717"/>
    </location>
</feature>
<dbReference type="Gene3D" id="1.20.58.2130">
    <property type="match status" value="1"/>
</dbReference>
<gene>
    <name evidence="3" type="ORF">SLS60_007391</name>
</gene>
<accession>A0ABR3R589</accession>
<feature type="compositionally biased region" description="Polar residues" evidence="1">
    <location>
        <begin position="449"/>
        <end position="462"/>
    </location>
</feature>
<keyword evidence="4" id="KW-1185">Reference proteome</keyword>
<organism evidence="3 4">
    <name type="scientific">Paraconiothyrium brasiliense</name>
    <dbReference type="NCBI Taxonomy" id="300254"/>
    <lineage>
        <taxon>Eukaryota</taxon>
        <taxon>Fungi</taxon>
        <taxon>Dikarya</taxon>
        <taxon>Ascomycota</taxon>
        <taxon>Pezizomycotina</taxon>
        <taxon>Dothideomycetes</taxon>
        <taxon>Pleosporomycetidae</taxon>
        <taxon>Pleosporales</taxon>
        <taxon>Massarineae</taxon>
        <taxon>Didymosphaeriaceae</taxon>
        <taxon>Paraconiothyrium</taxon>
    </lineage>
</organism>
<feature type="region of interest" description="Disordered" evidence="1">
    <location>
        <begin position="537"/>
        <end position="595"/>
    </location>
</feature>
<evidence type="ECO:0000256" key="1">
    <source>
        <dbReference type="SAM" id="MobiDB-lite"/>
    </source>
</evidence>
<dbReference type="EMBL" id="JAKJXO020000010">
    <property type="protein sequence ID" value="KAL1599588.1"/>
    <property type="molecule type" value="Genomic_DNA"/>
</dbReference>
<sequence length="957" mass="105930">MLSHALQTSSMSQIPPKLPPEIRHLSVQRALDLKPRLPSKRKRESICGLGTFTKPFTIRPCPESPYDQPHTFVPVRVIARSQLPLSFLDTTTDNSFASNQLFSASIDVLEQFHREKSDEIHSQIAQVPRVLIARHETKKTLCAVERVQERVYSLCRLTIWLKEKDVTNLWDPENLQVYPTLPKLEPRNEMTNVWWKHAVVETPTTEKPAKRARLSMLRPKPLADSVESQTMSVPDEAPAIEETQNQADPTETQANAIEASALPTPQEQLHNFVDQYLDALYVSKTSLAYFAKGPIARIRNAFTSTEEGAPPTHELVTFIRSMLLSHKAEEKKYREKLPEVIKDFPPRSFSDDDLGDTPKKPKKSKKKIKPNRDGMYPQEMGVVKKWWFGGVSTAEMARDETVDQRIKRRLGDLRVREALLQMILILEITALESLATYKAPLEGQDGATEESQATSQVAGESQSKPKRKKKLDDVNLLLDLLLDKLCIWQSIEQEGVLDFDAKKQDEDTGKDRLQSFCVEVIIPFYMNRLPNQARMVNKKLGGPAPLSPPKRKATRPLNVSRKAGEPQESESKKPRRSLGRVATDTTGRTGSVRAPSLNRSATDTAILTGIKREGSEVPLSAIPFQRSPSNAARQSASHLKLLKGREMDLNTTSKAAAARAMQRKRVEEDLRDAISTLKKPNRGLAAGSYADDIEKRGLGSLGSASSANRSRKPANPVRKIMKDVQVTATPSARRRVKDMVQQTPMHHDNPFVRPRPSDGHPSSDFCIPSSAARPPPSSVVPATVQRSATARTTVPQGVAETPSKPQGIRKFSIPAPNGRKILTTPSKARTVYMAFDSPPQAVKATPTKAIGSSPPNNNKNHLAPTPRTLFATPLKKAAPAQIAESPLPAFSRPAEPLGNINSGFPPTSRTLFATPVKNTTPAQVAESPVPALPHPPKGVEEPSIYDALGWNDDDDFM</sequence>
<evidence type="ECO:0000313" key="3">
    <source>
        <dbReference type="EMBL" id="KAL1599588.1"/>
    </source>
</evidence>
<proteinExistence type="predicted"/>
<feature type="region of interest" description="Disordered" evidence="1">
    <location>
        <begin position="741"/>
        <end position="821"/>
    </location>
</feature>
<feature type="compositionally biased region" description="Basic residues" evidence="1">
    <location>
        <begin position="360"/>
        <end position="369"/>
    </location>
</feature>
<feature type="region of interest" description="Disordered" evidence="1">
    <location>
        <begin position="445"/>
        <end position="468"/>
    </location>
</feature>
<dbReference type="PANTHER" id="PTHR28067">
    <property type="entry name" value="DNA REPLICATION REGULATOR SLD3"/>
    <property type="match status" value="1"/>
</dbReference>